<evidence type="ECO:0000313" key="19">
    <source>
        <dbReference type="Proteomes" id="UP000700334"/>
    </source>
</evidence>
<evidence type="ECO:0000256" key="13">
    <source>
        <dbReference type="ARBA" id="ARBA00077032"/>
    </source>
</evidence>
<dbReference type="InterPro" id="IPR016343">
    <property type="entry name" value="Spectrin_bsu"/>
</dbReference>
<dbReference type="FunFam" id="2.30.29.30:FF:000024">
    <property type="entry name" value="Spectrin beta chain"/>
    <property type="match status" value="1"/>
</dbReference>
<keyword evidence="19" id="KW-1185">Reference proteome</keyword>
<evidence type="ECO:0000256" key="15">
    <source>
        <dbReference type="SAM" id="MobiDB-lite"/>
    </source>
</evidence>
<evidence type="ECO:0000256" key="11">
    <source>
        <dbReference type="ARBA" id="ARBA00054264"/>
    </source>
</evidence>
<feature type="compositionally biased region" description="Basic and acidic residues" evidence="15">
    <location>
        <begin position="2587"/>
        <end position="2600"/>
    </location>
</feature>
<evidence type="ECO:0000256" key="6">
    <source>
        <dbReference type="ARBA" id="ARBA00022553"/>
    </source>
</evidence>
<feature type="region of interest" description="Disordered" evidence="15">
    <location>
        <begin position="2548"/>
        <end position="2607"/>
    </location>
</feature>
<feature type="region of interest" description="Disordered" evidence="15">
    <location>
        <begin position="1549"/>
        <end position="1577"/>
    </location>
</feature>
<dbReference type="InterPro" id="IPR001589">
    <property type="entry name" value="Actinin_actin-bd_CS"/>
</dbReference>
<keyword evidence="8" id="KW-0007">Acetylation</keyword>
<dbReference type="PANTHER" id="PTHR11915">
    <property type="entry name" value="SPECTRIN/FILAMIN RELATED CYTOSKELETAL PROTEIN"/>
    <property type="match status" value="1"/>
</dbReference>
<dbReference type="Pfam" id="PF15410">
    <property type="entry name" value="PH_9"/>
    <property type="match status" value="1"/>
</dbReference>
<evidence type="ECO:0000259" key="17">
    <source>
        <dbReference type="PROSITE" id="PS50021"/>
    </source>
</evidence>
<feature type="compositionally biased region" description="Gly residues" evidence="15">
    <location>
        <begin position="1554"/>
        <end position="1572"/>
    </location>
</feature>
<dbReference type="FunFam" id="1.10.418.10:FF:000003">
    <property type="entry name" value="Spectrin beta chain"/>
    <property type="match status" value="1"/>
</dbReference>
<feature type="domain" description="Calponin-homology (CH)" evidence="17">
    <location>
        <begin position="274"/>
        <end position="379"/>
    </location>
</feature>
<feature type="compositionally biased region" description="Basic and acidic residues" evidence="15">
    <location>
        <begin position="1859"/>
        <end position="1872"/>
    </location>
</feature>
<feature type="domain" description="PH" evidence="16">
    <location>
        <begin position="2435"/>
        <end position="2545"/>
    </location>
</feature>
<evidence type="ECO:0000313" key="18">
    <source>
        <dbReference type="EMBL" id="KAG8522644.1"/>
    </source>
</evidence>
<dbReference type="InterPro" id="IPR018159">
    <property type="entry name" value="Spectrin/alpha-actinin"/>
</dbReference>
<dbReference type="Gene3D" id="1.20.58.60">
    <property type="match status" value="13"/>
</dbReference>
<dbReference type="SUPFAM" id="SSF50729">
    <property type="entry name" value="PH domain-like"/>
    <property type="match status" value="1"/>
</dbReference>
<dbReference type="PROSITE" id="PS50021">
    <property type="entry name" value="CH"/>
    <property type="match status" value="2"/>
</dbReference>
<dbReference type="FunFam" id="1.20.58.60:FF:000179">
    <property type="entry name" value="Spectrin beta chain"/>
    <property type="match status" value="1"/>
</dbReference>
<dbReference type="InterPro" id="IPR041681">
    <property type="entry name" value="PH_9"/>
</dbReference>
<dbReference type="InterPro" id="IPR001605">
    <property type="entry name" value="PH_dom-spectrin-type"/>
</dbReference>
<dbReference type="Gene3D" id="1.10.418.10">
    <property type="entry name" value="Calponin-like domain"/>
    <property type="match status" value="2"/>
</dbReference>
<feature type="compositionally biased region" description="Polar residues" evidence="15">
    <location>
        <begin position="2351"/>
        <end position="2370"/>
    </location>
</feature>
<dbReference type="CDD" id="cd10571">
    <property type="entry name" value="PH_beta_spectrin"/>
    <property type="match status" value="1"/>
</dbReference>
<dbReference type="InterPro" id="IPR011993">
    <property type="entry name" value="PH-like_dom_sf"/>
</dbReference>
<dbReference type="FunFam" id="1.20.58.60:FF:000018">
    <property type="entry name" value="Spectrin beta chain"/>
    <property type="match status" value="1"/>
</dbReference>
<feature type="region of interest" description="Disordered" evidence="15">
    <location>
        <begin position="701"/>
        <end position="727"/>
    </location>
</feature>
<name>A0A8J6AJ80_GALPY</name>
<comment type="caution">
    <text evidence="18">The sequence shown here is derived from an EMBL/GenBank/DDBJ whole genome shotgun (WGS) entry which is preliminary data.</text>
</comment>
<dbReference type="PROSITE" id="PS50003">
    <property type="entry name" value="PH_DOMAIN"/>
    <property type="match status" value="1"/>
</dbReference>
<comment type="function">
    <text evidence="11">Probably plays an important role in neuronal membrane skeleton.</text>
</comment>
<protein>
    <recommendedName>
        <fullName evidence="12">Spectrin beta chain, non-erythrocytic 2</fullName>
    </recommendedName>
    <alternativeName>
        <fullName evidence="13">Beta-III spectrin</fullName>
    </alternativeName>
</protein>
<dbReference type="GO" id="GO:0005200">
    <property type="term" value="F:structural constituent of cytoskeleton"/>
    <property type="evidence" value="ECO:0007669"/>
    <property type="project" value="InterPro"/>
</dbReference>
<dbReference type="GO" id="GO:0008091">
    <property type="term" value="C:spectrin"/>
    <property type="evidence" value="ECO:0007669"/>
    <property type="project" value="InterPro"/>
</dbReference>
<dbReference type="CDD" id="cd21246">
    <property type="entry name" value="CH_SPTB-like_rpt1"/>
    <property type="match status" value="1"/>
</dbReference>
<dbReference type="PROSITE" id="PS00020">
    <property type="entry name" value="ACTININ_2"/>
    <property type="match status" value="1"/>
</dbReference>
<dbReference type="FunFam" id="1.20.58.60:FF:000033">
    <property type="entry name" value="Spectrin beta chain"/>
    <property type="match status" value="1"/>
</dbReference>
<dbReference type="InterPro" id="IPR001849">
    <property type="entry name" value="PH_domain"/>
</dbReference>
<feature type="coiled-coil region" evidence="14">
    <location>
        <begin position="1222"/>
        <end position="1249"/>
    </location>
</feature>
<dbReference type="Pfam" id="PF00435">
    <property type="entry name" value="Spectrin"/>
    <property type="match status" value="17"/>
</dbReference>
<dbReference type="GO" id="GO:0016020">
    <property type="term" value="C:membrane"/>
    <property type="evidence" value="ECO:0007669"/>
    <property type="project" value="UniProtKB-ARBA"/>
</dbReference>
<dbReference type="InterPro" id="IPR002017">
    <property type="entry name" value="Spectrin_repeat"/>
</dbReference>
<dbReference type="PRINTS" id="PR00683">
    <property type="entry name" value="SPECTRINPH"/>
</dbReference>
<keyword evidence="5" id="KW-0963">Cytoplasm</keyword>
<dbReference type="GO" id="GO:0003779">
    <property type="term" value="F:actin binding"/>
    <property type="evidence" value="ECO:0007669"/>
    <property type="project" value="UniProtKB-KW"/>
</dbReference>
<dbReference type="FunFam" id="1.10.418.10:FF:000004">
    <property type="entry name" value="Spectrin beta chain"/>
    <property type="match status" value="1"/>
</dbReference>
<dbReference type="SUPFAM" id="SSF46966">
    <property type="entry name" value="Spectrin repeat"/>
    <property type="match status" value="13"/>
</dbReference>
<sequence length="2607" mass="290847">MSSTLSPTDFDSLEIQGQYSDINNRWDLPDADWDNDSSSARLFERSRIKALAGDPGLGVPGSGSRTSRRPAARAGRVRTPGPAGAWAAAGTMNGNGVSRGHGPGLNGAGEFYYAAVEGSQNPGGLLLSPAAFINPAQYASVLEGRFKQLQDEREAVQKKTFTKWVNSHLARVTCRVGDLYSDLRDGRNLLRLLEVLSGETLPKPTKGRMRIHCLENVDKALQFLKEQKVHLENMGSHDIVDGNHRLTLGLVWTIILRFQIQDISVETEDNKEKKSAKDALLLWCQMKTAGYPNVNVHNFTTSWRDGLAFNAIVHKHRPDLLDFESLKKCNAHYNLQNAFNVAEKELGLTKLLDPEDVNVDQPDEKSIITYVATYYHYFSKMKALAVEGKRIGKVLDHAMEAERLVEKYESLASELLQWIEQTIVTLNDRQLANSLSGVQNQLQSFNSYRTVEKPPKFTEKGNLEVLLFTTQSKLRANNQKVYTPREGRLISDINKAWERLEKAEHERELALRTELIRQEKLEQLAARFDRKAAMRETWLSENQRLVSQDNFGLELAAVEAAVRKHEAIETDIVAYSGRVQAVDAVAAELAAERYHDIKRIAARQHNVARLWDFLREMVAARRERLLLNLEVQKVFQDLLYLMDWMEEMKGRLQSQDLGKHLAGVEDLLQLHELVEADIAVQAERVRAVSASALRFCDSGKAAGSGSGRPALEAGRAPTVTRGPSEYKPCDPQLVSERVATLEQSYEALCELAATRRARLEESRRLWRFLWEVGETEAWVREQQHLLASADTGRDLTGVLRLLNKHTALRGEMSGRLGPLKLTLEQGQQLVAEGHPGAGQAAARAAELQAQWERLEALAEERAQRLAQAASLYQFQADANDMEAWLVDALRLVSSPELGHDEFSTQALARQHRALEEEIRGHRPTLDALREQAAALPPALSRTPEVQGRAPTLERHYAELQARAGERARALEAALALYTMLSEAGACGLWVDEKEQWLNGLTLPERLEDLEVVQQRFETLEPEMNALAARIAAVNDIAKQLLKANPPSKDSIVDTQKQLNDRWQQFRSLADGKKAALTSALSIQNYHLECTETQAWMREKTKVIESTQGLGNDLAGVLALQRKLAGTERDLEAIATRVGELTREANALAAGHPAQAQAIHARLGEVQAGWEALRATMRQREESLGEARRLQDFLRSLDDFQAWLGRTQTAVASEEGPATLPEAEALLAQHAALRGEVERARSEYSRLRALGEEVTRDQADPQCLFLRQRLEALGTGWEELGRMWESRQGRLAQAHGFQGFLRDARQAEGVLSSQEYVLSHTEMPGTLQSADAAIKKLEDFMSTMDANGERVRGLLEAGRQLVSEGNIHAEKIQEKADSVERRHKTNQEAAQQLLGRLRDNREQQHFLQDCQELKLWIDEKMLTAQDVSYDEARNLHTKWQKHQAFMAELAANKDWMDKVDKEGRELTLEKPELQALVSEKLGGLHRRWDELESTTQAKARSLFDANRAELFAQSCSALESWLESLQAQLHSDDYGKDLTSVNILLKKQQVPGASEGSGEGALGGDRSPGGPGGHSRPSLTALLLGFLQAASTGHGAGRVTTAPGPPCRQMLEREMAVREKEVEAIQAQAKALAQEDQGAGEVERTSRAVEEKFRALCQPMKQRCQRLQASREQHQFHRDVEDEILWVTERLPMASSMEHGKDLPSVQLLMKKNQTLQKEIQGHEPRIADLTERQRALGVAAAAPALAELQEMWKRLGRELELRGQRLEEALRAQQFYRDAAEAEAWMGEQELHMMGQEKAKDDMSAQAEVKKHQVLEQALADYAQTIHQLAASSQDMVDRDHPERKAGDAGLGKQLGGREGGHVSDGLRRSRASESAGPVPSTRISIRQAQVDKLYAGLKELAGERRERLQEHLRLCQLRRELDDLEQWIQEREVVAASHELGQDYEHVTMLRDKFREFSRDTSTIGQERVDGANALANGLIAGGHAARATVAEWKDSLNEAWADLLELLDTRGQVLAAAHELQRFLHGARQALSRVQHKQQQLPDGAGRDLNGAEALQRRHCAFEHDIQALSAQVQQVQDDGLQLQKAYAGEKAEEIGRHMQAVAEAWAQLQGSSASRRQLLLDTTDKFRFFKAVRELMLWMNGVNLQMDAQERPRDVSSADLVIKNHQGIKAEIEARADRFSSCVDMGQALLARSHYAAEEISEKLSQLQARRQETADKWQEKMDWLQLVLEVLVFGRDAGMAEAWLCSQEPLVRSAELGCTVDEVESLIKRHEAFQKSAVAWEERFSALEKLTALEEQEKERKRKREEEERRKQPPPPEPVASVPEGDLAGGQTAPETAWDGTHPRLPVSTQPASVNGVCTDSPQARSEQQRLEQGGFPEGPGSGPRDEANGPGGERQARTRGAGPPAMPQSKSSESARVATLPTRGPELSAQEQMEGVLCRKQEMEAFGKKAANRSWQNVYCVLRRGSLGFYKDAKAASAGVPYHGEVPVSLARAQGSVALDYRKRKHVFKLGLQDGKEYLFQAKDEAEMSSWLRVVNAAIAAASSASGEPDEPAGPSASRGMTRALTMPPVSPAGAEGPVVLRSKDGREREREKRFSFFKKSK</sequence>
<dbReference type="FunFam" id="1.20.58.60:FF:000059">
    <property type="entry name" value="Spectrin beta chain"/>
    <property type="match status" value="1"/>
</dbReference>
<dbReference type="SMART" id="SM00033">
    <property type="entry name" value="CH"/>
    <property type="match status" value="2"/>
</dbReference>
<feature type="region of interest" description="Disordered" evidence="15">
    <location>
        <begin position="2299"/>
        <end position="2436"/>
    </location>
</feature>
<keyword evidence="9" id="KW-0009">Actin-binding</keyword>
<evidence type="ECO:0000256" key="12">
    <source>
        <dbReference type="ARBA" id="ARBA00070730"/>
    </source>
</evidence>
<keyword evidence="7" id="KW-0677">Repeat</keyword>
<evidence type="ECO:0000256" key="3">
    <source>
        <dbReference type="ARBA" id="ARBA00006826"/>
    </source>
</evidence>
<gene>
    <name evidence="18" type="ORF">J0S82_014641</name>
</gene>
<dbReference type="Gene3D" id="2.30.29.30">
    <property type="entry name" value="Pleckstrin-homology domain (PH domain)/Phosphotyrosine-binding domain (PTB)"/>
    <property type="match status" value="1"/>
</dbReference>
<dbReference type="SMART" id="SM00233">
    <property type="entry name" value="PH"/>
    <property type="match status" value="1"/>
</dbReference>
<dbReference type="GO" id="GO:0005829">
    <property type="term" value="C:cytosol"/>
    <property type="evidence" value="ECO:0007669"/>
    <property type="project" value="UniProtKB-ARBA"/>
</dbReference>
<dbReference type="InterPro" id="IPR001715">
    <property type="entry name" value="CH_dom"/>
</dbReference>
<evidence type="ECO:0000256" key="4">
    <source>
        <dbReference type="ARBA" id="ARBA00022467"/>
    </source>
</evidence>
<dbReference type="PROSITE" id="PS00019">
    <property type="entry name" value="ACTININ_1"/>
    <property type="match status" value="1"/>
</dbReference>
<proteinExistence type="inferred from homology"/>
<feature type="compositionally biased region" description="Basic and acidic residues" evidence="15">
    <location>
        <begin position="1836"/>
        <end position="1847"/>
    </location>
</feature>
<dbReference type="Pfam" id="PF00307">
    <property type="entry name" value="CH"/>
    <property type="match status" value="2"/>
</dbReference>
<accession>A0A8J6AJ80</accession>
<dbReference type="SMART" id="SM00150">
    <property type="entry name" value="SPEC"/>
    <property type="match status" value="17"/>
</dbReference>
<keyword evidence="10" id="KW-0206">Cytoskeleton</keyword>
<reference evidence="18" key="1">
    <citation type="journal article" date="2021" name="Evol. Appl.">
        <title>The genome of the Pyrenean desman and the effects of bottlenecks and inbreeding on the genomic landscape of an endangered species.</title>
        <authorList>
            <person name="Escoda L."/>
            <person name="Castresana J."/>
        </authorList>
    </citation>
    <scope>NUCLEOTIDE SEQUENCE</scope>
    <source>
        <strain evidence="18">IBE-C5619</strain>
    </source>
</reference>
<evidence type="ECO:0000256" key="5">
    <source>
        <dbReference type="ARBA" id="ARBA00022490"/>
    </source>
</evidence>
<feature type="domain" description="Calponin-homology (CH)" evidence="17">
    <location>
        <begin position="155"/>
        <end position="259"/>
    </location>
</feature>
<dbReference type="FunFam" id="1.20.58.60:FF:000019">
    <property type="entry name" value="Spectrin beta chain"/>
    <property type="match status" value="1"/>
</dbReference>
<keyword evidence="4" id="KW-0117">Actin capping</keyword>
<dbReference type="GO" id="GO:0051693">
    <property type="term" value="P:actin filament capping"/>
    <property type="evidence" value="ECO:0007669"/>
    <property type="project" value="UniProtKB-KW"/>
</dbReference>
<comment type="similarity">
    <text evidence="3">Belongs to the spectrin family.</text>
</comment>
<evidence type="ECO:0000256" key="10">
    <source>
        <dbReference type="ARBA" id="ARBA00023212"/>
    </source>
</evidence>
<feature type="compositionally biased region" description="Gly residues" evidence="15">
    <location>
        <begin position="1849"/>
        <end position="1858"/>
    </location>
</feature>
<dbReference type="FunFam" id="1.20.58.60:FF:000106">
    <property type="entry name" value="Spectrin beta chain"/>
    <property type="match status" value="1"/>
</dbReference>
<dbReference type="FunFam" id="1.20.58.60:FF:000028">
    <property type="entry name" value="Spectrin beta chain"/>
    <property type="match status" value="1"/>
</dbReference>
<feature type="coiled-coil region" evidence="14">
    <location>
        <begin position="1607"/>
        <end position="1634"/>
    </location>
</feature>
<feature type="region of interest" description="Disordered" evidence="15">
    <location>
        <begin position="53"/>
        <end position="83"/>
    </location>
</feature>
<dbReference type="SUPFAM" id="SSF47576">
    <property type="entry name" value="Calponin-homology domain, CH-domain"/>
    <property type="match status" value="1"/>
</dbReference>
<dbReference type="GO" id="GO:0005543">
    <property type="term" value="F:phospholipid binding"/>
    <property type="evidence" value="ECO:0007669"/>
    <property type="project" value="InterPro"/>
</dbReference>
<dbReference type="CDD" id="cd00176">
    <property type="entry name" value="SPEC"/>
    <property type="match status" value="8"/>
</dbReference>
<evidence type="ECO:0000256" key="8">
    <source>
        <dbReference type="ARBA" id="ARBA00022990"/>
    </source>
</evidence>
<dbReference type="InterPro" id="IPR036872">
    <property type="entry name" value="CH_dom_sf"/>
</dbReference>
<organism evidence="18 19">
    <name type="scientific">Galemys pyrenaicus</name>
    <name type="common">Iberian desman</name>
    <name type="synonym">Pyrenean desman</name>
    <dbReference type="NCBI Taxonomy" id="202257"/>
    <lineage>
        <taxon>Eukaryota</taxon>
        <taxon>Metazoa</taxon>
        <taxon>Chordata</taxon>
        <taxon>Craniata</taxon>
        <taxon>Vertebrata</taxon>
        <taxon>Euteleostomi</taxon>
        <taxon>Mammalia</taxon>
        <taxon>Eutheria</taxon>
        <taxon>Laurasiatheria</taxon>
        <taxon>Eulipotyphla</taxon>
        <taxon>Talpidae</taxon>
        <taxon>Galemys</taxon>
    </lineage>
</organism>
<keyword evidence="14" id="KW-0175">Coiled coil</keyword>
<dbReference type="Proteomes" id="UP000700334">
    <property type="component" value="Unassembled WGS sequence"/>
</dbReference>
<dbReference type="FunFam" id="1.20.58.60:FF:000049">
    <property type="entry name" value="Spectrin beta chain"/>
    <property type="match status" value="1"/>
</dbReference>
<dbReference type="CDD" id="cd21321">
    <property type="entry name" value="CH_SPTBN2_rpt2"/>
    <property type="match status" value="1"/>
</dbReference>
<evidence type="ECO:0000256" key="14">
    <source>
        <dbReference type="SAM" id="Coils"/>
    </source>
</evidence>
<dbReference type="GO" id="GO:0016192">
    <property type="term" value="P:vesicle-mediated transport"/>
    <property type="evidence" value="ECO:0007669"/>
    <property type="project" value="UniProtKB-ARBA"/>
</dbReference>
<evidence type="ECO:0000259" key="16">
    <source>
        <dbReference type="PROSITE" id="PS50003"/>
    </source>
</evidence>
<dbReference type="EMBL" id="JAGFMF010011432">
    <property type="protein sequence ID" value="KAG8522644.1"/>
    <property type="molecule type" value="Genomic_DNA"/>
</dbReference>
<dbReference type="FunFam" id="1.20.58.60:FF:000083">
    <property type="entry name" value="Spectrin beta chain"/>
    <property type="match status" value="1"/>
</dbReference>
<evidence type="ECO:0000256" key="1">
    <source>
        <dbReference type="ARBA" id="ARBA00004245"/>
    </source>
</evidence>
<dbReference type="OrthoDB" id="5865767at2759"/>
<dbReference type="PIRSF" id="PIRSF002297">
    <property type="entry name" value="Spectrin_beta_subunit"/>
    <property type="match status" value="1"/>
</dbReference>
<evidence type="ECO:0000256" key="9">
    <source>
        <dbReference type="ARBA" id="ARBA00023203"/>
    </source>
</evidence>
<keyword evidence="6" id="KW-0597">Phosphoprotein</keyword>
<evidence type="ECO:0000256" key="7">
    <source>
        <dbReference type="ARBA" id="ARBA00022737"/>
    </source>
</evidence>
<dbReference type="FunFam" id="1.20.58.60:FF:000011">
    <property type="entry name" value="Spectrin beta chain"/>
    <property type="match status" value="1"/>
</dbReference>
<feature type="compositionally biased region" description="Basic and acidic residues" evidence="15">
    <location>
        <begin position="2299"/>
        <end position="2315"/>
    </location>
</feature>
<comment type="subcellular location">
    <subcellularLocation>
        <location evidence="2">Cytoplasm</location>
        <location evidence="2">Cell cortex</location>
    </subcellularLocation>
    <subcellularLocation>
        <location evidence="1">Cytoplasm</location>
        <location evidence="1">Cytoskeleton</location>
    </subcellularLocation>
</comment>
<dbReference type="FunFam" id="1.20.58.60:FF:000373">
    <property type="entry name" value="Spectrin beta chain"/>
    <property type="match status" value="1"/>
</dbReference>
<feature type="region of interest" description="Disordered" evidence="15">
    <location>
        <begin position="1832"/>
        <end position="1882"/>
    </location>
</feature>
<evidence type="ECO:0000256" key="2">
    <source>
        <dbReference type="ARBA" id="ARBA00004544"/>
    </source>
</evidence>